<sequence length="208" mass="22249">MFETRRGRLIALGCTVGIGAVLAYRTGSYEKVRARLYRIARTLGIYHDIASHGGELVSDLLKDLQEFLHSDSKDVPRSFCQLARLLSSEEAVELYASLARGAVRGAGGSPPGGSGGSGGAALADRFLELLFSERGESLVSVAVAMAARSSAQALCARCGEPRRRRLHRRGARRRGQRRGPAGDRRPGGEARDLCVHRGLCVLGGGHLL</sequence>
<proteinExistence type="predicted"/>
<reference evidence="2" key="1">
    <citation type="submission" date="2014-05" db="EMBL/GenBank/DDBJ databases">
        <title>The transcriptome of the halophilic microalga Tetraselmis sp. GSL018 isolated from the Great Salt Lake, Utah.</title>
        <authorList>
            <person name="Jinkerson R.E."/>
            <person name="D'Adamo S."/>
            <person name="Posewitz M.C."/>
        </authorList>
    </citation>
    <scope>NUCLEOTIDE SEQUENCE</scope>
    <source>
        <strain evidence="2">GSL018</strain>
    </source>
</reference>
<evidence type="ECO:0000256" key="1">
    <source>
        <dbReference type="SAM" id="MobiDB-lite"/>
    </source>
</evidence>
<feature type="region of interest" description="Disordered" evidence="1">
    <location>
        <begin position="165"/>
        <end position="188"/>
    </location>
</feature>
<accession>A0A061SDK2</accession>
<dbReference type="AlphaFoldDB" id="A0A061SDK2"/>
<name>A0A061SDK2_9CHLO</name>
<evidence type="ECO:0000313" key="2">
    <source>
        <dbReference type="EMBL" id="JAC83222.1"/>
    </source>
</evidence>
<feature type="compositionally biased region" description="Basic residues" evidence="1">
    <location>
        <begin position="165"/>
        <end position="177"/>
    </location>
</feature>
<gene>
    <name evidence="2" type="ORF">TSPGSL018_3881</name>
</gene>
<protein>
    <submittedName>
        <fullName evidence="2">Uncharacterized protein</fullName>
    </submittedName>
</protein>
<dbReference type="EMBL" id="GBEZ01001781">
    <property type="protein sequence ID" value="JAC83222.1"/>
    <property type="molecule type" value="Transcribed_RNA"/>
</dbReference>
<organism evidence="2">
    <name type="scientific">Tetraselmis sp. GSL018</name>
    <dbReference type="NCBI Taxonomy" id="582737"/>
    <lineage>
        <taxon>Eukaryota</taxon>
        <taxon>Viridiplantae</taxon>
        <taxon>Chlorophyta</taxon>
        <taxon>core chlorophytes</taxon>
        <taxon>Chlorodendrophyceae</taxon>
        <taxon>Chlorodendrales</taxon>
        <taxon>Chlorodendraceae</taxon>
        <taxon>Tetraselmis</taxon>
    </lineage>
</organism>